<feature type="region of interest" description="Disordered" evidence="1">
    <location>
        <begin position="1"/>
        <end position="28"/>
    </location>
</feature>
<keyword evidence="2" id="KW-1185">Reference proteome</keyword>
<gene>
    <name evidence="3" type="primary">LOC117647700</name>
</gene>
<sequence length="263" mass="28200">MQQSLGALGTRGAAPRPPRTGWLRPRDEKKEARPTLNACGLFVLVLLVVLQACWADALGVTGTAQGVRPERKGANFQAKAKSQAGQAAQAAIQIAKETGSPEDYDTITVPTRTGEVVSLVVKRHGRSISLSPAHAALSAHGIVQSRRPSNATGRLGKSGRAQRPARGRAGDTKKSQMLVDNEGVPVITGVRVPDDEDDKIHTWRGARVVNNTLVEGPFDGPPPWPIEADDKCAQHTPFRLYSQVYSDEYTLTRVCPDPGSICS</sequence>
<evidence type="ECO:0000313" key="3">
    <source>
        <dbReference type="RefSeq" id="XP_034245487.1"/>
    </source>
</evidence>
<dbReference type="InParanoid" id="A0A6P8ZBQ4"/>
<accession>A0A6P8ZBQ4</accession>
<name>A0A6P8ZBQ4_THRPL</name>
<dbReference type="RefSeq" id="XP_034245487.1">
    <property type="nucleotide sequence ID" value="XM_034389596.1"/>
</dbReference>
<evidence type="ECO:0000256" key="1">
    <source>
        <dbReference type="SAM" id="MobiDB-lite"/>
    </source>
</evidence>
<dbReference type="AlphaFoldDB" id="A0A6P8ZBQ4"/>
<dbReference type="Proteomes" id="UP000515158">
    <property type="component" value="Unplaced"/>
</dbReference>
<dbReference type="OrthoDB" id="8190309at2759"/>
<protein>
    <submittedName>
        <fullName evidence="3">Uncharacterized protein LOC117647700</fullName>
    </submittedName>
</protein>
<dbReference type="GeneID" id="117647700"/>
<dbReference type="KEGG" id="tpal:117647700"/>
<feature type="region of interest" description="Disordered" evidence="1">
    <location>
        <begin position="139"/>
        <end position="174"/>
    </location>
</feature>
<organism evidence="3">
    <name type="scientific">Thrips palmi</name>
    <name type="common">Melon thrips</name>
    <dbReference type="NCBI Taxonomy" id="161013"/>
    <lineage>
        <taxon>Eukaryota</taxon>
        <taxon>Metazoa</taxon>
        <taxon>Ecdysozoa</taxon>
        <taxon>Arthropoda</taxon>
        <taxon>Hexapoda</taxon>
        <taxon>Insecta</taxon>
        <taxon>Pterygota</taxon>
        <taxon>Neoptera</taxon>
        <taxon>Paraneoptera</taxon>
        <taxon>Thysanoptera</taxon>
        <taxon>Terebrantia</taxon>
        <taxon>Thripoidea</taxon>
        <taxon>Thripidae</taxon>
        <taxon>Thrips</taxon>
    </lineage>
</organism>
<evidence type="ECO:0000313" key="2">
    <source>
        <dbReference type="Proteomes" id="UP000515158"/>
    </source>
</evidence>
<proteinExistence type="predicted"/>
<reference evidence="3" key="1">
    <citation type="submission" date="2025-08" db="UniProtKB">
        <authorList>
            <consortium name="RefSeq"/>
        </authorList>
    </citation>
    <scope>IDENTIFICATION</scope>
    <source>
        <tissue evidence="3">Total insect</tissue>
    </source>
</reference>